<dbReference type="PROSITE" id="PS51257">
    <property type="entry name" value="PROKAR_LIPOPROTEIN"/>
    <property type="match status" value="1"/>
</dbReference>
<evidence type="ECO:0008006" key="13">
    <source>
        <dbReference type="Google" id="ProtNLM"/>
    </source>
</evidence>
<gene>
    <name evidence="11" type="ORF">ARALYDRAFT_896481</name>
</gene>
<evidence type="ECO:0000256" key="3">
    <source>
        <dbReference type="ARBA" id="ARBA00022614"/>
    </source>
</evidence>
<comment type="subcellular location">
    <subcellularLocation>
        <location evidence="1">Membrane</location>
        <topology evidence="1">Single-pass type I membrane protein</topology>
    </subcellularLocation>
</comment>
<keyword evidence="5 10" id="KW-0732">Signal</keyword>
<evidence type="ECO:0000313" key="11">
    <source>
        <dbReference type="EMBL" id="EFH60705.1"/>
    </source>
</evidence>
<name>D7L258_ARALL</name>
<dbReference type="HOGENOM" id="CLU_1385874_0_0_1"/>
<keyword evidence="12" id="KW-1185">Reference proteome</keyword>
<dbReference type="GO" id="GO:0016020">
    <property type="term" value="C:membrane"/>
    <property type="evidence" value="ECO:0007669"/>
    <property type="project" value="UniProtKB-SubCell"/>
</dbReference>
<reference evidence="12" key="1">
    <citation type="journal article" date="2011" name="Nat. Genet.">
        <title>The Arabidopsis lyrata genome sequence and the basis of rapid genome size change.</title>
        <authorList>
            <person name="Hu T.T."/>
            <person name="Pattyn P."/>
            <person name="Bakker E.G."/>
            <person name="Cao J."/>
            <person name="Cheng J.-F."/>
            <person name="Clark R.M."/>
            <person name="Fahlgren N."/>
            <person name="Fawcett J.A."/>
            <person name="Grimwood J."/>
            <person name="Gundlach H."/>
            <person name="Haberer G."/>
            <person name="Hollister J.D."/>
            <person name="Ossowski S."/>
            <person name="Ottilar R.P."/>
            <person name="Salamov A.A."/>
            <person name="Schneeberger K."/>
            <person name="Spannagl M."/>
            <person name="Wang X."/>
            <person name="Yang L."/>
            <person name="Nasrallah M.E."/>
            <person name="Bergelson J."/>
            <person name="Carrington J.C."/>
            <person name="Gaut B.S."/>
            <person name="Schmutz J."/>
            <person name="Mayer K.F.X."/>
            <person name="Van de Peer Y."/>
            <person name="Grigoriev I.V."/>
            <person name="Nordborg M."/>
            <person name="Weigel D."/>
            <person name="Guo Y.-L."/>
        </authorList>
    </citation>
    <scope>NUCLEOTIDE SEQUENCE [LARGE SCALE GENOMIC DNA]</scope>
    <source>
        <strain evidence="12">cv. MN47</strain>
    </source>
</reference>
<dbReference type="FunFam" id="3.80.10.10:FF:000041">
    <property type="entry name" value="LRR receptor-like serine/threonine-protein kinase ERECTA"/>
    <property type="match status" value="1"/>
</dbReference>
<comment type="similarity">
    <text evidence="2">Belongs to the RLP family.</text>
</comment>
<evidence type="ECO:0000256" key="1">
    <source>
        <dbReference type="ARBA" id="ARBA00004479"/>
    </source>
</evidence>
<dbReference type="Gramene" id="scaffold_300451.1">
    <property type="protein sequence ID" value="scaffold_300451.1"/>
    <property type="gene ID" value="scaffold_300451.1"/>
</dbReference>
<dbReference type="SUPFAM" id="SSF52058">
    <property type="entry name" value="L domain-like"/>
    <property type="match status" value="1"/>
</dbReference>
<keyword evidence="8" id="KW-0472">Membrane</keyword>
<keyword evidence="9" id="KW-0325">Glycoprotein</keyword>
<evidence type="ECO:0000256" key="6">
    <source>
        <dbReference type="ARBA" id="ARBA00022737"/>
    </source>
</evidence>
<dbReference type="AlphaFoldDB" id="D7L258"/>
<evidence type="ECO:0000256" key="4">
    <source>
        <dbReference type="ARBA" id="ARBA00022692"/>
    </source>
</evidence>
<keyword evidence="7" id="KW-1133">Transmembrane helix</keyword>
<feature type="signal peptide" evidence="10">
    <location>
        <begin position="1"/>
        <end position="24"/>
    </location>
</feature>
<organism evidence="12">
    <name type="scientific">Arabidopsis lyrata subsp. lyrata</name>
    <name type="common">Lyre-leaved rock-cress</name>
    <dbReference type="NCBI Taxonomy" id="81972"/>
    <lineage>
        <taxon>Eukaryota</taxon>
        <taxon>Viridiplantae</taxon>
        <taxon>Streptophyta</taxon>
        <taxon>Embryophyta</taxon>
        <taxon>Tracheophyta</taxon>
        <taxon>Spermatophyta</taxon>
        <taxon>Magnoliopsida</taxon>
        <taxon>eudicotyledons</taxon>
        <taxon>Gunneridae</taxon>
        <taxon>Pentapetalae</taxon>
        <taxon>rosids</taxon>
        <taxon>malvids</taxon>
        <taxon>Brassicales</taxon>
        <taxon>Brassicaceae</taxon>
        <taxon>Camelineae</taxon>
        <taxon>Arabidopsis</taxon>
    </lineage>
</organism>
<evidence type="ECO:0000256" key="10">
    <source>
        <dbReference type="SAM" id="SignalP"/>
    </source>
</evidence>
<dbReference type="eggNOG" id="KOG0619">
    <property type="taxonomic scope" value="Eukaryota"/>
</dbReference>
<accession>D7L258</accession>
<evidence type="ECO:0000256" key="7">
    <source>
        <dbReference type="ARBA" id="ARBA00022989"/>
    </source>
</evidence>
<dbReference type="InterPro" id="IPR001611">
    <property type="entry name" value="Leu-rich_rpt"/>
</dbReference>
<keyword evidence="6" id="KW-0677">Repeat</keyword>
<proteinExistence type="inferred from homology"/>
<evidence type="ECO:0000256" key="9">
    <source>
        <dbReference type="ARBA" id="ARBA00023180"/>
    </source>
</evidence>
<feature type="chain" id="PRO_5003101787" description="Leucine-rich repeat-containing N-terminal plant-type domain-containing protein" evidence="10">
    <location>
        <begin position="25"/>
        <end position="197"/>
    </location>
</feature>
<evidence type="ECO:0000256" key="5">
    <source>
        <dbReference type="ARBA" id="ARBA00022729"/>
    </source>
</evidence>
<dbReference type="InterPro" id="IPR052595">
    <property type="entry name" value="LRRC69/RLP"/>
</dbReference>
<evidence type="ECO:0000256" key="8">
    <source>
        <dbReference type="ARBA" id="ARBA00023136"/>
    </source>
</evidence>
<evidence type="ECO:0000313" key="12">
    <source>
        <dbReference type="Proteomes" id="UP000008694"/>
    </source>
</evidence>
<protein>
    <recommendedName>
        <fullName evidence="13">Leucine-rich repeat-containing N-terminal plant-type domain-containing protein</fullName>
    </recommendedName>
</protein>
<dbReference type="Proteomes" id="UP000008694">
    <property type="component" value="Unassembled WGS sequence"/>
</dbReference>
<evidence type="ECO:0000256" key="2">
    <source>
        <dbReference type="ARBA" id="ARBA00009592"/>
    </source>
</evidence>
<dbReference type="Gene3D" id="3.80.10.10">
    <property type="entry name" value="Ribonuclease Inhibitor"/>
    <property type="match status" value="1"/>
</dbReference>
<dbReference type="PANTHER" id="PTHR48057:SF7">
    <property type="entry name" value="LEUCINE-RICH REPEAT SERINE_THREONINE-PROTEIN KINASE 1"/>
    <property type="match status" value="1"/>
</dbReference>
<dbReference type="InterPro" id="IPR032675">
    <property type="entry name" value="LRR_dom_sf"/>
</dbReference>
<dbReference type="Pfam" id="PF00560">
    <property type="entry name" value="LRR_1"/>
    <property type="match status" value="1"/>
</dbReference>
<dbReference type="PANTHER" id="PTHR48057">
    <property type="entry name" value="LEUCINE-RICH REPEAT SERINE/THREONINE-PROTEIN KINASE 1"/>
    <property type="match status" value="1"/>
</dbReference>
<dbReference type="EMBL" id="GL348715">
    <property type="protein sequence ID" value="EFH60705.1"/>
    <property type="molecule type" value="Genomic_DNA"/>
</dbReference>
<sequence>MLKPCILSCVLVFFVFFIPQISFSCPQDQIQSLLEFKILLTQNTNNHTTAIITLEGLETWRPNSDSCNCNSSDIPGDGFVSLTSFISLDMSDKSFNGSIPPELFSLKTLRRLDLSMNVIGGTLSGDIKELKNLQELILYENFIEGEIPPEIGSLAKLRTLTLWPNMFSGSKPLSVSQLSKLETFDLQNNSLSFEMRS</sequence>
<dbReference type="STRING" id="81972.D7L258"/>
<keyword evidence="4" id="KW-0812">Transmembrane</keyword>
<keyword evidence="3" id="KW-0433">Leucine-rich repeat</keyword>